<feature type="region of interest" description="Disordered" evidence="1">
    <location>
        <begin position="89"/>
        <end position="109"/>
    </location>
</feature>
<evidence type="ECO:0000313" key="2">
    <source>
        <dbReference type="EMBL" id="CAB9503095.1"/>
    </source>
</evidence>
<name>A0A9N8H8C3_9STRA</name>
<organism evidence="2 3">
    <name type="scientific">Seminavis robusta</name>
    <dbReference type="NCBI Taxonomy" id="568900"/>
    <lineage>
        <taxon>Eukaryota</taxon>
        <taxon>Sar</taxon>
        <taxon>Stramenopiles</taxon>
        <taxon>Ochrophyta</taxon>
        <taxon>Bacillariophyta</taxon>
        <taxon>Bacillariophyceae</taxon>
        <taxon>Bacillariophycidae</taxon>
        <taxon>Naviculales</taxon>
        <taxon>Naviculaceae</taxon>
        <taxon>Seminavis</taxon>
    </lineage>
</organism>
<sequence>MGGNRIGLSTFAGPKKKYTQEELDEIFDPQDWKHELSYVHSDRDDTTYEQEYGSTFEEMVSSSDGFQSREEIVQDIMAIAGSESYDDLMKDEGLHDDESTSDGSSEGSSAIGIDLIAQNTKSCFCDGEDVASHLADLGQATGSSLDKLNDFLCEELEVDVLVQDMSRLREEVLTNGFENLNVISLLQYMVLGPKIQTIVSMESEDCKEEEEDDDDDEDDQAEPSMFGGEREHPALTSCFTDCSDPYVNHEEGMEIPYTSCSFEKEPARRRTRSKEKRKSLLAKVLARRQSSKIIPLPEPEALVGRELSKIEPLQEPEAPVRRNSSKSPRRDSSKPASREASTSPLRGQESFAERVSSKISPSPRPATLVERVSSKLSPLPRRDSSKPASREASTSPLRGQESVVERVSSKISPSPTRPATFVERVSSKLSPLSGPGAFVRSASKKLLRPGVLRLKLNDGSMATVSAETAAKLETCNWV</sequence>
<comment type="caution">
    <text evidence="2">The sequence shown here is derived from an EMBL/GenBank/DDBJ whole genome shotgun (WGS) entry which is preliminary data.</text>
</comment>
<dbReference type="EMBL" id="CAICTM010000155">
    <property type="protein sequence ID" value="CAB9503095.1"/>
    <property type="molecule type" value="Genomic_DNA"/>
</dbReference>
<feature type="compositionally biased region" description="Basic and acidic residues" evidence="1">
    <location>
        <begin position="380"/>
        <end position="389"/>
    </location>
</feature>
<feature type="region of interest" description="Disordered" evidence="1">
    <location>
        <begin position="296"/>
        <end position="422"/>
    </location>
</feature>
<evidence type="ECO:0000256" key="1">
    <source>
        <dbReference type="SAM" id="MobiDB-lite"/>
    </source>
</evidence>
<evidence type="ECO:0000313" key="3">
    <source>
        <dbReference type="Proteomes" id="UP001153069"/>
    </source>
</evidence>
<gene>
    <name evidence="2" type="ORF">SEMRO_156_G070640.1</name>
</gene>
<protein>
    <submittedName>
        <fullName evidence="2">Uncharacterized protein</fullName>
    </submittedName>
</protein>
<proteinExistence type="predicted"/>
<reference evidence="2" key="1">
    <citation type="submission" date="2020-06" db="EMBL/GenBank/DDBJ databases">
        <authorList>
            <consortium name="Plant Systems Biology data submission"/>
        </authorList>
    </citation>
    <scope>NUCLEOTIDE SEQUENCE</scope>
    <source>
        <strain evidence="2">D6</strain>
    </source>
</reference>
<feature type="compositionally biased region" description="Basic and acidic residues" evidence="1">
    <location>
        <begin position="328"/>
        <end position="337"/>
    </location>
</feature>
<keyword evidence="3" id="KW-1185">Reference proteome</keyword>
<dbReference type="Proteomes" id="UP001153069">
    <property type="component" value="Unassembled WGS sequence"/>
</dbReference>
<accession>A0A9N8H8C3</accession>
<feature type="region of interest" description="Disordered" evidence="1">
    <location>
        <begin position="202"/>
        <end position="234"/>
    </location>
</feature>
<dbReference type="AlphaFoldDB" id="A0A9N8H8C3"/>
<feature type="compositionally biased region" description="Acidic residues" evidence="1">
    <location>
        <begin position="202"/>
        <end position="221"/>
    </location>
</feature>
<feature type="compositionally biased region" description="Basic and acidic residues" evidence="1">
    <location>
        <begin position="89"/>
        <end position="98"/>
    </location>
</feature>